<evidence type="ECO:0000256" key="5">
    <source>
        <dbReference type="RuleBase" id="RU003832"/>
    </source>
</evidence>
<name>A0A7G2CK69_9TRYP</name>
<keyword evidence="5" id="KW-0812">Transmembrane</keyword>
<dbReference type="EMBL" id="LR877159">
    <property type="protein sequence ID" value="CAD2219789.1"/>
    <property type="molecule type" value="Genomic_DNA"/>
</dbReference>
<evidence type="ECO:0000256" key="3">
    <source>
        <dbReference type="ARBA" id="ARBA00022676"/>
    </source>
</evidence>
<dbReference type="InterPro" id="IPR055270">
    <property type="entry name" value="Glyco_tran_10_C"/>
</dbReference>
<feature type="domain" description="Fucosyltransferase C-terminal" evidence="6">
    <location>
        <begin position="299"/>
        <end position="437"/>
    </location>
</feature>
<dbReference type="SUPFAM" id="SSF53756">
    <property type="entry name" value="UDP-Glycosyltransferase/glycogen phosphorylase"/>
    <property type="match status" value="1"/>
</dbReference>
<evidence type="ECO:0000256" key="1">
    <source>
        <dbReference type="ARBA" id="ARBA00004922"/>
    </source>
</evidence>
<comment type="subcellular location">
    <subcellularLocation>
        <location evidence="5">Golgi apparatus</location>
        <location evidence="5">Golgi stack membrane</location>
        <topology evidence="5">Single-pass type II membrane protein</topology>
    </subcellularLocation>
</comment>
<comment type="pathway">
    <text evidence="1">Protein modification; protein glycosylation.</text>
</comment>
<dbReference type="EC" id="2.4.1.-" evidence="5"/>
<organism evidence="7 8">
    <name type="scientific">Angomonas deanei</name>
    <dbReference type="NCBI Taxonomy" id="59799"/>
    <lineage>
        <taxon>Eukaryota</taxon>
        <taxon>Discoba</taxon>
        <taxon>Euglenozoa</taxon>
        <taxon>Kinetoplastea</taxon>
        <taxon>Metakinetoplastina</taxon>
        <taxon>Trypanosomatida</taxon>
        <taxon>Trypanosomatidae</taxon>
        <taxon>Strigomonadinae</taxon>
        <taxon>Angomonas</taxon>
    </lineage>
</organism>
<evidence type="ECO:0000259" key="6">
    <source>
        <dbReference type="Pfam" id="PF00852"/>
    </source>
</evidence>
<dbReference type="GO" id="GO:0032580">
    <property type="term" value="C:Golgi cisterna membrane"/>
    <property type="evidence" value="ECO:0007669"/>
    <property type="project" value="UniProtKB-SubCell"/>
</dbReference>
<dbReference type="UniPathway" id="UPA00378"/>
<keyword evidence="8" id="KW-1185">Reference proteome</keyword>
<dbReference type="VEuPathDB" id="TriTrypDB:ADEAN_000730100"/>
<keyword evidence="3 5" id="KW-0328">Glycosyltransferase</keyword>
<dbReference type="InterPro" id="IPR001503">
    <property type="entry name" value="Glyco_trans_10"/>
</dbReference>
<keyword evidence="4 5" id="KW-0808">Transferase</keyword>
<dbReference type="InterPro" id="IPR038577">
    <property type="entry name" value="GT10-like_C_sf"/>
</dbReference>
<gene>
    <name evidence="7" type="ORF">ADEAN_000730100</name>
</gene>
<evidence type="ECO:0000256" key="2">
    <source>
        <dbReference type="ARBA" id="ARBA00008919"/>
    </source>
</evidence>
<accession>A0A7G2CK69</accession>
<protein>
    <recommendedName>
        <fullName evidence="5">Fucosyltransferase</fullName>
        <ecNumber evidence="5">2.4.1.-</ecNumber>
    </recommendedName>
</protein>
<keyword evidence="5" id="KW-0333">Golgi apparatus</keyword>
<evidence type="ECO:0000313" key="8">
    <source>
        <dbReference type="Proteomes" id="UP000515908"/>
    </source>
</evidence>
<reference evidence="7 8" key="1">
    <citation type="submission" date="2020-08" db="EMBL/GenBank/DDBJ databases">
        <authorList>
            <person name="Newling K."/>
            <person name="Davey J."/>
            <person name="Forrester S."/>
        </authorList>
    </citation>
    <scope>NUCLEOTIDE SEQUENCE [LARGE SCALE GENOMIC DNA]</scope>
    <source>
        <strain evidence="8">Crithidia deanei Carvalho (ATCC PRA-265)</strain>
    </source>
</reference>
<proteinExistence type="inferred from homology"/>
<comment type="similarity">
    <text evidence="2 5">Belongs to the glycosyltransferase 10 family.</text>
</comment>
<evidence type="ECO:0000313" key="7">
    <source>
        <dbReference type="EMBL" id="CAD2219789.1"/>
    </source>
</evidence>
<dbReference type="Proteomes" id="UP000515908">
    <property type="component" value="Chromosome 15"/>
</dbReference>
<evidence type="ECO:0000256" key="4">
    <source>
        <dbReference type="ARBA" id="ARBA00022679"/>
    </source>
</evidence>
<dbReference type="PANTHER" id="PTHR11929:SF194">
    <property type="entry name" value="ALPHA-(1,3)-FUCOSYLTRANSFERASE 10"/>
    <property type="match status" value="1"/>
</dbReference>
<dbReference type="Pfam" id="PF00852">
    <property type="entry name" value="Glyco_transf_10"/>
    <property type="match status" value="1"/>
</dbReference>
<sequence>MCSTKPYPTVRFTRKGASTDQGDVILVSGNEGFQMCQDEANTTVTESGKCTFHCADPSVVGNERSFDVNVEDLMLGNVAATDVHSTERRVLTLQDTFRCEYMDREWEFDLHKHFHSVDIWISQFDSAVPLIVTTDSDGKVSRLLPRKTLFWAGEAFSRYYTTNPRYLEHFDELIVLPGMTPEVYWKGIYGPSVAREMAASLKIRNWSMGHQSLAAFNVLLEVNRRLQDGRCARDALCGLPEGEEQERRLSSTERVTRDVLQSYRSGSPLHLVDLSLSTDPALNTPALVRQRRVERWKARESAIAILLASCVNKRTDQLDRIARYYPVHNYGKCKGKRLINRRIEDLKCGTVPWTPLTVNLTEGRSVRVKSFPLKERYQAVRCVIRHYKYFMVFENNVEKGYVTEKVYNALLGGAVPLVFGTSEVADHVPRPDSIVELLKHFKFHNRVTRVHRESIREREAPLRTFSKPNSTSILSLENKRVGKGRTECDVNHYPDMINILYPSDSEEPYEALGDYLRELEEDDEQLMRLFAWRDVTDVSQWSESFRRIVYGPSPMCNLCAEVLQEKRGKG</sequence>
<dbReference type="AlphaFoldDB" id="A0A7G2CK69"/>
<keyword evidence="5" id="KW-0472">Membrane</keyword>
<dbReference type="Gene3D" id="3.40.50.11660">
    <property type="entry name" value="Glycosyl transferase family 10, C-terminal domain"/>
    <property type="match status" value="1"/>
</dbReference>
<dbReference type="PANTHER" id="PTHR11929">
    <property type="entry name" value="ALPHA- 1,3 -FUCOSYLTRANSFERASE"/>
    <property type="match status" value="1"/>
</dbReference>
<dbReference type="GO" id="GO:0046920">
    <property type="term" value="F:alpha-(1-&gt;3)-fucosyltransferase activity"/>
    <property type="evidence" value="ECO:0007669"/>
    <property type="project" value="TreeGrafter"/>
</dbReference>